<protein>
    <submittedName>
        <fullName evidence="1">Uncharacterized protein</fullName>
    </submittedName>
</protein>
<gene>
    <name evidence="1" type="ORF">FBFR_14195</name>
</gene>
<name>A0A167UJP9_9FLAO</name>
<organism evidence="1 2">
    <name type="scientific">Flavobacterium fryxellicola</name>
    <dbReference type="NCBI Taxonomy" id="249352"/>
    <lineage>
        <taxon>Bacteria</taxon>
        <taxon>Pseudomonadati</taxon>
        <taxon>Bacteroidota</taxon>
        <taxon>Flavobacteriia</taxon>
        <taxon>Flavobacteriales</taxon>
        <taxon>Flavobacteriaceae</taxon>
        <taxon>Flavobacterium</taxon>
    </lineage>
</organism>
<proteinExistence type="predicted"/>
<dbReference type="EMBL" id="LVJE01000044">
    <property type="protein sequence ID" value="OAB25653.1"/>
    <property type="molecule type" value="Genomic_DNA"/>
</dbReference>
<comment type="caution">
    <text evidence="1">The sequence shown here is derived from an EMBL/GenBank/DDBJ whole genome shotgun (WGS) entry which is preliminary data.</text>
</comment>
<accession>A0A167UJP9</accession>
<evidence type="ECO:0000313" key="2">
    <source>
        <dbReference type="Proteomes" id="UP000077164"/>
    </source>
</evidence>
<keyword evidence="2" id="KW-1185">Reference proteome</keyword>
<dbReference type="AlphaFoldDB" id="A0A167UJP9"/>
<evidence type="ECO:0000313" key="1">
    <source>
        <dbReference type="EMBL" id="OAB25653.1"/>
    </source>
</evidence>
<reference evidence="1 2" key="1">
    <citation type="submission" date="2016-03" db="EMBL/GenBank/DDBJ databases">
        <title>Draft genome sequence of Flavobacterium fryxellicola DSM 16209.</title>
        <authorList>
            <person name="Shin S.-K."/>
            <person name="Yi H."/>
        </authorList>
    </citation>
    <scope>NUCLEOTIDE SEQUENCE [LARGE SCALE GENOMIC DNA]</scope>
    <source>
        <strain evidence="1 2">DSM 16209</strain>
    </source>
</reference>
<dbReference type="Proteomes" id="UP000077164">
    <property type="component" value="Unassembled WGS sequence"/>
</dbReference>
<sequence>MFIKEQLFKVVILNTLTVLTQSVLKLQKNILNKRKFLFYIIDDIFLKEYKIELGSNEIREIIPF</sequence>